<dbReference type="InParanoid" id="K3WAZ3"/>
<feature type="region of interest" description="Disordered" evidence="1">
    <location>
        <begin position="45"/>
        <end position="72"/>
    </location>
</feature>
<dbReference type="HOGENOM" id="CLU_992029_0_0_1"/>
<feature type="region of interest" description="Disordered" evidence="1">
    <location>
        <begin position="198"/>
        <end position="237"/>
    </location>
</feature>
<dbReference type="EnsemblProtists" id="PYU1_T002134">
    <property type="protein sequence ID" value="PYU1_T002134"/>
    <property type="gene ID" value="PYU1_G002132"/>
</dbReference>
<proteinExistence type="predicted"/>
<feature type="transmembrane region" description="Helical" evidence="2">
    <location>
        <begin position="96"/>
        <end position="119"/>
    </location>
</feature>
<organism evidence="3 4">
    <name type="scientific">Globisporangium ultimum (strain ATCC 200006 / CBS 805.95 / DAOM BR144)</name>
    <name type="common">Pythium ultimum</name>
    <dbReference type="NCBI Taxonomy" id="431595"/>
    <lineage>
        <taxon>Eukaryota</taxon>
        <taxon>Sar</taxon>
        <taxon>Stramenopiles</taxon>
        <taxon>Oomycota</taxon>
        <taxon>Peronosporomycetes</taxon>
        <taxon>Pythiales</taxon>
        <taxon>Pythiaceae</taxon>
        <taxon>Globisporangium</taxon>
    </lineage>
</organism>
<name>K3WAZ3_GLOUD</name>
<dbReference type="eggNOG" id="ENOG502T7WG">
    <property type="taxonomic scope" value="Eukaryota"/>
</dbReference>
<feature type="compositionally biased region" description="Polar residues" evidence="1">
    <location>
        <begin position="219"/>
        <end position="237"/>
    </location>
</feature>
<reference evidence="4" key="2">
    <citation type="submission" date="2010-04" db="EMBL/GenBank/DDBJ databases">
        <authorList>
            <person name="Buell R."/>
            <person name="Hamilton J."/>
            <person name="Hostetler J."/>
        </authorList>
    </citation>
    <scope>NUCLEOTIDE SEQUENCE [LARGE SCALE GENOMIC DNA]</scope>
    <source>
        <strain evidence="4">DAOM:BR144</strain>
    </source>
</reference>
<sequence length="237" mass="24201">MALPACSVADKITPSPALAEAIANGEVSYAPAAAAYVPPVGNIDSSSNSESSSFTAPIVTSPPTTTSAPAVSGETAVDSFQSNNGVTTGTAGGGSAASSSIIVVGALVGVAAVVMAVMYKRKTVATTAEDEEQPQQQQQRTTTCTFENADFSPHRDSVDGMLQESRPTAESSDMLPIFSSDRSDAGVGVVRISSPFGAKGARISSPAQRRDNSDYNIEFNVSSRTGPIAKSSTEADL</sequence>
<accession>K3WAZ3</accession>
<keyword evidence="4" id="KW-1185">Reference proteome</keyword>
<keyword evidence="2" id="KW-1133">Transmembrane helix</keyword>
<evidence type="ECO:0000313" key="4">
    <source>
        <dbReference type="Proteomes" id="UP000019132"/>
    </source>
</evidence>
<evidence type="ECO:0000256" key="2">
    <source>
        <dbReference type="SAM" id="Phobius"/>
    </source>
</evidence>
<dbReference type="VEuPathDB" id="FungiDB:PYU1_G002132"/>
<dbReference type="AlphaFoldDB" id="K3WAZ3"/>
<reference evidence="4" key="1">
    <citation type="journal article" date="2010" name="Genome Biol.">
        <title>Genome sequence of the necrotrophic plant pathogen Pythium ultimum reveals original pathogenicity mechanisms and effector repertoire.</title>
        <authorList>
            <person name="Levesque C.A."/>
            <person name="Brouwer H."/>
            <person name="Cano L."/>
            <person name="Hamilton J.P."/>
            <person name="Holt C."/>
            <person name="Huitema E."/>
            <person name="Raffaele S."/>
            <person name="Robideau G.P."/>
            <person name="Thines M."/>
            <person name="Win J."/>
            <person name="Zerillo M.M."/>
            <person name="Beakes G.W."/>
            <person name="Boore J.L."/>
            <person name="Busam D."/>
            <person name="Dumas B."/>
            <person name="Ferriera S."/>
            <person name="Fuerstenberg S.I."/>
            <person name="Gachon C.M."/>
            <person name="Gaulin E."/>
            <person name="Govers F."/>
            <person name="Grenville-Briggs L."/>
            <person name="Horner N."/>
            <person name="Hostetler J."/>
            <person name="Jiang R.H."/>
            <person name="Johnson J."/>
            <person name="Krajaejun T."/>
            <person name="Lin H."/>
            <person name="Meijer H.J."/>
            <person name="Moore B."/>
            <person name="Morris P."/>
            <person name="Phuntmart V."/>
            <person name="Puiu D."/>
            <person name="Shetty J."/>
            <person name="Stajich J.E."/>
            <person name="Tripathy S."/>
            <person name="Wawra S."/>
            <person name="van West P."/>
            <person name="Whitty B.R."/>
            <person name="Coutinho P.M."/>
            <person name="Henrissat B."/>
            <person name="Martin F."/>
            <person name="Thomas P.D."/>
            <person name="Tyler B.M."/>
            <person name="De Vries R.P."/>
            <person name="Kamoun S."/>
            <person name="Yandell M."/>
            <person name="Tisserat N."/>
            <person name="Buell C.R."/>
        </authorList>
    </citation>
    <scope>NUCLEOTIDE SEQUENCE</scope>
    <source>
        <strain evidence="4">DAOM:BR144</strain>
    </source>
</reference>
<dbReference type="Proteomes" id="UP000019132">
    <property type="component" value="Unassembled WGS sequence"/>
</dbReference>
<reference evidence="3" key="3">
    <citation type="submission" date="2015-02" db="UniProtKB">
        <authorList>
            <consortium name="EnsemblProtists"/>
        </authorList>
    </citation>
    <scope>IDENTIFICATION</scope>
    <source>
        <strain evidence="3">DAOM BR144</strain>
    </source>
</reference>
<protein>
    <submittedName>
        <fullName evidence="3">Uncharacterized protein</fullName>
    </submittedName>
</protein>
<dbReference type="EMBL" id="GL376634">
    <property type="status" value="NOT_ANNOTATED_CDS"/>
    <property type="molecule type" value="Genomic_DNA"/>
</dbReference>
<evidence type="ECO:0000256" key="1">
    <source>
        <dbReference type="SAM" id="MobiDB-lite"/>
    </source>
</evidence>
<evidence type="ECO:0000313" key="3">
    <source>
        <dbReference type="EnsemblProtists" id="PYU1_T002134"/>
    </source>
</evidence>
<keyword evidence="2" id="KW-0812">Transmembrane</keyword>
<keyword evidence="2" id="KW-0472">Membrane</keyword>